<sequence length="311" mass="36410">MKITINLILTLFLLISCKQKVENKIISLEKVISNDTLYFENQNLAIFINPTITYIDSLKKTYNNEDDFYIIADDANFYNAEAQYFLKEKKIKIENISNNQLLKIGDTIIKISQYKPWTILLYNKNGSFNNFAPIDIKESYLQFFLPEAKVNDLEKYQNQENYFITIFDMNQDAIPDKIISSKPYKGNELLVFYGKQDGTFNLILETINFSQDGGNIIKNIVPINNSKGFNIITYFPNGGYYEEEHYVVPQNYTWLLQKIIYKIRSDNAENAILYSCDVMQNIDLTKENWMDKIIAIPDEQIRKEKCNPEKL</sequence>
<protein>
    <recommendedName>
        <fullName evidence="3">Lipoprotein</fullName>
    </recommendedName>
</protein>
<evidence type="ECO:0008006" key="3">
    <source>
        <dbReference type="Google" id="ProtNLM"/>
    </source>
</evidence>
<dbReference type="Proteomes" id="UP001269081">
    <property type="component" value="Unassembled WGS sequence"/>
</dbReference>
<evidence type="ECO:0000313" key="1">
    <source>
        <dbReference type="EMBL" id="MDR7211486.1"/>
    </source>
</evidence>
<dbReference type="EMBL" id="JAVDWQ010000012">
    <property type="protein sequence ID" value="MDR7211486.1"/>
    <property type="molecule type" value="Genomic_DNA"/>
</dbReference>
<name>A0ABU1YDJ8_9FLAO</name>
<gene>
    <name evidence="1" type="ORF">J2W48_003440</name>
</gene>
<keyword evidence="2" id="KW-1185">Reference proteome</keyword>
<dbReference type="RefSeq" id="WP_310282838.1">
    <property type="nucleotide sequence ID" value="NZ_JAVDWQ010000012.1"/>
</dbReference>
<accession>A0ABU1YDJ8</accession>
<evidence type="ECO:0000313" key="2">
    <source>
        <dbReference type="Proteomes" id="UP001269081"/>
    </source>
</evidence>
<dbReference type="PROSITE" id="PS51257">
    <property type="entry name" value="PROKAR_LIPOPROTEIN"/>
    <property type="match status" value="1"/>
</dbReference>
<organism evidence="1 2">
    <name type="scientific">Flavobacterium piscis</name>
    <dbReference type="NCBI Taxonomy" id="1114874"/>
    <lineage>
        <taxon>Bacteria</taxon>
        <taxon>Pseudomonadati</taxon>
        <taxon>Bacteroidota</taxon>
        <taxon>Flavobacteriia</taxon>
        <taxon>Flavobacteriales</taxon>
        <taxon>Flavobacteriaceae</taxon>
        <taxon>Flavobacterium</taxon>
    </lineage>
</organism>
<reference evidence="1 2" key="1">
    <citation type="submission" date="2023-07" db="EMBL/GenBank/DDBJ databases">
        <title>Sorghum-associated microbial communities from plants grown in Nebraska, USA.</title>
        <authorList>
            <person name="Schachtman D."/>
        </authorList>
    </citation>
    <scope>NUCLEOTIDE SEQUENCE [LARGE SCALE GENOMIC DNA]</scope>
    <source>
        <strain evidence="1 2">4129</strain>
    </source>
</reference>
<comment type="caution">
    <text evidence="1">The sequence shown here is derived from an EMBL/GenBank/DDBJ whole genome shotgun (WGS) entry which is preliminary data.</text>
</comment>
<proteinExistence type="predicted"/>